<feature type="transmembrane region" description="Helical" evidence="6">
    <location>
        <begin position="255"/>
        <end position="275"/>
    </location>
</feature>
<dbReference type="PROSITE" id="PS50850">
    <property type="entry name" value="MFS"/>
    <property type="match status" value="1"/>
</dbReference>
<evidence type="ECO:0000259" key="7">
    <source>
        <dbReference type="PROSITE" id="PS50850"/>
    </source>
</evidence>
<feature type="transmembrane region" description="Helical" evidence="6">
    <location>
        <begin position="43"/>
        <end position="62"/>
    </location>
</feature>
<dbReference type="EMBL" id="JAUHTQ010000002">
    <property type="protein sequence ID" value="MDN4492749.1"/>
    <property type="molecule type" value="Genomic_DNA"/>
</dbReference>
<dbReference type="InterPro" id="IPR051337">
    <property type="entry name" value="OPA_Antiporter"/>
</dbReference>
<feature type="transmembrane region" description="Helical" evidence="6">
    <location>
        <begin position="345"/>
        <end position="364"/>
    </location>
</feature>
<reference evidence="8" key="1">
    <citation type="submission" date="2023-07" db="EMBL/GenBank/DDBJ databases">
        <title>Ureibacillus sp. isolated from freshwater well.</title>
        <authorList>
            <person name="Kirdat K."/>
            <person name="Bhatt A."/>
            <person name="Teware R."/>
            <person name="Bhavsar Y."/>
            <person name="Yadav A."/>
        </authorList>
    </citation>
    <scope>NUCLEOTIDE SEQUENCE</scope>
    <source>
        <strain evidence="8">BA0131</strain>
    </source>
</reference>
<feature type="domain" description="Major facilitator superfamily (MFS) profile" evidence="7">
    <location>
        <begin position="12"/>
        <end position="409"/>
    </location>
</feature>
<feature type="transmembrane region" description="Helical" evidence="6">
    <location>
        <begin position="218"/>
        <end position="243"/>
    </location>
</feature>
<feature type="transmembrane region" description="Helical" evidence="6">
    <location>
        <begin position="101"/>
        <end position="124"/>
    </location>
</feature>
<accession>A0ABT8GNE2</accession>
<feature type="transmembrane region" description="Helical" evidence="6">
    <location>
        <begin position="384"/>
        <end position="404"/>
    </location>
</feature>
<dbReference type="SUPFAM" id="SSF103473">
    <property type="entry name" value="MFS general substrate transporter"/>
    <property type="match status" value="1"/>
</dbReference>
<proteinExistence type="predicted"/>
<name>A0ABT8GNE2_9BACL</name>
<dbReference type="InterPro" id="IPR011701">
    <property type="entry name" value="MFS"/>
</dbReference>
<dbReference type="RefSeq" id="WP_301136907.1">
    <property type="nucleotide sequence ID" value="NZ_JAUHTQ010000002.1"/>
</dbReference>
<dbReference type="Pfam" id="PF07690">
    <property type="entry name" value="MFS_1"/>
    <property type="match status" value="1"/>
</dbReference>
<feature type="transmembrane region" description="Helical" evidence="6">
    <location>
        <begin position="168"/>
        <end position="187"/>
    </location>
</feature>
<evidence type="ECO:0000256" key="2">
    <source>
        <dbReference type="ARBA" id="ARBA00022448"/>
    </source>
</evidence>
<dbReference type="InterPro" id="IPR036259">
    <property type="entry name" value="MFS_trans_sf"/>
</dbReference>
<keyword evidence="4 6" id="KW-1133">Transmembrane helix</keyword>
<feature type="transmembrane region" description="Helical" evidence="6">
    <location>
        <begin position="287"/>
        <end position="304"/>
    </location>
</feature>
<feature type="transmembrane region" description="Helical" evidence="6">
    <location>
        <begin position="310"/>
        <end position="333"/>
    </location>
</feature>
<keyword evidence="3 6" id="KW-0812">Transmembrane</keyword>
<dbReference type="Proteomes" id="UP001172743">
    <property type="component" value="Unassembled WGS sequence"/>
</dbReference>
<feature type="transmembrane region" description="Helical" evidence="6">
    <location>
        <begin position="7"/>
        <end position="23"/>
    </location>
</feature>
<dbReference type="PANTHER" id="PTHR43826:SF3">
    <property type="entry name" value="GLUCOSE-6-PHOSPHATE EXCHANGER SLC37A4"/>
    <property type="match status" value="1"/>
</dbReference>
<gene>
    <name evidence="8" type="ORF">QYB95_04280</name>
</gene>
<evidence type="ECO:0000256" key="1">
    <source>
        <dbReference type="ARBA" id="ARBA00004651"/>
    </source>
</evidence>
<keyword evidence="9" id="KW-1185">Reference proteome</keyword>
<evidence type="ECO:0000256" key="6">
    <source>
        <dbReference type="SAM" id="Phobius"/>
    </source>
</evidence>
<evidence type="ECO:0000256" key="4">
    <source>
        <dbReference type="ARBA" id="ARBA00022989"/>
    </source>
</evidence>
<comment type="caution">
    <text evidence="8">The sequence shown here is derived from an EMBL/GenBank/DDBJ whole genome shotgun (WGS) entry which is preliminary data.</text>
</comment>
<dbReference type="PANTHER" id="PTHR43826">
    <property type="entry name" value="GLUCOSE-6-PHOSPHATE EXCHANGER SLC37A4"/>
    <property type="match status" value="1"/>
</dbReference>
<feature type="transmembrane region" description="Helical" evidence="6">
    <location>
        <begin position="74"/>
        <end position="95"/>
    </location>
</feature>
<protein>
    <submittedName>
        <fullName evidence="8">MFS transporter</fullName>
    </submittedName>
</protein>
<organism evidence="8 9">
    <name type="scientific">Ureibacillus aquaedulcis</name>
    <dbReference type="NCBI Taxonomy" id="3058421"/>
    <lineage>
        <taxon>Bacteria</taxon>
        <taxon>Bacillati</taxon>
        <taxon>Bacillota</taxon>
        <taxon>Bacilli</taxon>
        <taxon>Bacillales</taxon>
        <taxon>Caryophanaceae</taxon>
        <taxon>Ureibacillus</taxon>
    </lineage>
</organism>
<keyword evidence="5 6" id="KW-0472">Membrane</keyword>
<dbReference type="Gene3D" id="1.20.1250.20">
    <property type="entry name" value="MFS general substrate transporter like domains"/>
    <property type="match status" value="2"/>
</dbReference>
<evidence type="ECO:0000256" key="5">
    <source>
        <dbReference type="ARBA" id="ARBA00023136"/>
    </source>
</evidence>
<sequence>MEKQNSAFRWVIFASVIFAYLIMASQRTAPGLITDQIMGDFNVTATTIGLLASIQFFVYTSLQIPMGILVDRYGPNLFLITGALLTGVGTVAYSLSTHEVVLFLARVLTGIGDATIWVSLVLILSQWFNAKEFAQLIGVAGMTGSLGFLLATVPLSAFIDSVGWRNSFFSAGVLLCLIGILLYFVLVKKPNQTFIKKREKQSERTLDLLRRIFSSRQAWALFMCHFGVVGGYIGFIGSWAVPYGMDLYGMSRFEASQLIMISLVGALIGAPLIGWVSSRLNKIKQPYVVFHIIILFCWSIFLLYKGQPPYALLIMLFFIIGFGFGSNSLTFSAVRLSFPIKESGLVSGFANTGGFLSAVLLPSIFGKILDIFQISSGNIGDGYFYGFITPILFSMIGLIGVLLLKENWKKADSY</sequence>
<keyword evidence="2" id="KW-0813">Transport</keyword>
<dbReference type="InterPro" id="IPR020846">
    <property type="entry name" value="MFS_dom"/>
</dbReference>
<evidence type="ECO:0000313" key="8">
    <source>
        <dbReference type="EMBL" id="MDN4492749.1"/>
    </source>
</evidence>
<evidence type="ECO:0000256" key="3">
    <source>
        <dbReference type="ARBA" id="ARBA00022692"/>
    </source>
</evidence>
<evidence type="ECO:0000313" key="9">
    <source>
        <dbReference type="Proteomes" id="UP001172743"/>
    </source>
</evidence>
<feature type="transmembrane region" description="Helical" evidence="6">
    <location>
        <begin position="136"/>
        <end position="156"/>
    </location>
</feature>
<comment type="subcellular location">
    <subcellularLocation>
        <location evidence="1">Cell membrane</location>
        <topology evidence="1">Multi-pass membrane protein</topology>
    </subcellularLocation>
</comment>